<protein>
    <recommendedName>
        <fullName evidence="3">Protein kinase domain-containing protein</fullName>
    </recommendedName>
</protein>
<organism evidence="1 2">
    <name type="scientific">Mandrillus leucophaeus</name>
    <name type="common">Drill</name>
    <name type="synonym">Papio leucophaeus</name>
    <dbReference type="NCBI Taxonomy" id="9568"/>
    <lineage>
        <taxon>Eukaryota</taxon>
        <taxon>Metazoa</taxon>
        <taxon>Chordata</taxon>
        <taxon>Craniata</taxon>
        <taxon>Vertebrata</taxon>
        <taxon>Euteleostomi</taxon>
        <taxon>Mammalia</taxon>
        <taxon>Eutheria</taxon>
        <taxon>Euarchontoglires</taxon>
        <taxon>Primates</taxon>
        <taxon>Haplorrhini</taxon>
        <taxon>Catarrhini</taxon>
        <taxon>Cercopithecidae</taxon>
        <taxon>Cercopithecinae</taxon>
        <taxon>Mandrillus</taxon>
    </lineage>
</organism>
<dbReference type="AlphaFoldDB" id="A0A2K5YJT3"/>
<dbReference type="Ensembl" id="ENSMLET00000039274.1">
    <property type="protein sequence ID" value="ENSMLEP00000015812.1"/>
    <property type="gene ID" value="ENSMLEG00000032101.1"/>
</dbReference>
<reference evidence="1" key="1">
    <citation type="submission" date="2025-08" db="UniProtKB">
        <authorList>
            <consortium name="Ensembl"/>
        </authorList>
    </citation>
    <scope>IDENTIFICATION</scope>
</reference>
<accession>A0A2K5YJT3</accession>
<name>A0A2K5YJT3_MANLE</name>
<proteinExistence type="predicted"/>
<dbReference type="GeneTree" id="ENSGT00940000171202"/>
<evidence type="ECO:0000313" key="2">
    <source>
        <dbReference type="Proteomes" id="UP000233140"/>
    </source>
</evidence>
<evidence type="ECO:0000313" key="1">
    <source>
        <dbReference type="Ensembl" id="ENSMLEP00000015812.1"/>
    </source>
</evidence>
<sequence>MASSSGSKAKFIIRSGSFWDLYLAINITNGQEMAVKLESQKTRHPQFKLCKILQGRVGIPPTPRMR</sequence>
<dbReference type="Proteomes" id="UP000233140">
    <property type="component" value="Unassembled WGS sequence"/>
</dbReference>
<keyword evidence="2" id="KW-1185">Reference proteome</keyword>
<evidence type="ECO:0008006" key="3">
    <source>
        <dbReference type="Google" id="ProtNLM"/>
    </source>
</evidence>
<dbReference type="STRING" id="9568.ENSMLEP00000015812"/>
<dbReference type="Gene3D" id="3.30.200.20">
    <property type="entry name" value="Phosphorylase Kinase, domain 1"/>
    <property type="match status" value="1"/>
</dbReference>
<reference evidence="1" key="2">
    <citation type="submission" date="2025-09" db="UniProtKB">
        <authorList>
            <consortium name="Ensembl"/>
        </authorList>
    </citation>
    <scope>IDENTIFICATION</scope>
</reference>
<dbReference type="OMA" id="QFKLCKI"/>